<dbReference type="GO" id="GO:0009416">
    <property type="term" value="P:response to light stimulus"/>
    <property type="evidence" value="ECO:0007669"/>
    <property type="project" value="TreeGrafter"/>
</dbReference>
<evidence type="ECO:0000313" key="7">
    <source>
        <dbReference type="EMBL" id="KPQ36837.1"/>
    </source>
</evidence>
<feature type="domain" description="Photolyase/cryptochrome alpha/beta" evidence="6">
    <location>
        <begin position="2"/>
        <end position="131"/>
    </location>
</feature>
<feature type="site" description="Electron transfer via tryptophanyl radical" evidence="4">
    <location>
        <position position="360"/>
    </location>
</feature>
<dbReference type="GO" id="GO:0003904">
    <property type="term" value="F:deoxyribodipyrimidine photo-lyase activity"/>
    <property type="evidence" value="ECO:0007669"/>
    <property type="project" value="UniProtKB-EC"/>
</dbReference>
<dbReference type="Proteomes" id="UP000050465">
    <property type="component" value="Unassembled WGS sequence"/>
</dbReference>
<evidence type="ECO:0000313" key="8">
    <source>
        <dbReference type="Proteomes" id="UP000050465"/>
    </source>
</evidence>
<dbReference type="InterPro" id="IPR005101">
    <property type="entry name" value="Cryptochr/Photolyase_FAD-bd"/>
</dbReference>
<dbReference type="InterPro" id="IPR014729">
    <property type="entry name" value="Rossmann-like_a/b/a_fold"/>
</dbReference>
<feature type="site" description="Electron transfer via tryptophanyl radical" evidence="4">
    <location>
        <position position="383"/>
    </location>
</feature>
<dbReference type="Gene3D" id="1.10.579.10">
    <property type="entry name" value="DNA Cyclobutane Dipyrimidine Photolyase, subunit A, domain 3"/>
    <property type="match status" value="1"/>
</dbReference>
<evidence type="ECO:0000259" key="6">
    <source>
        <dbReference type="PROSITE" id="PS51645"/>
    </source>
</evidence>
<comment type="caution">
    <text evidence="7">The sequence shown here is derived from an EMBL/GenBank/DDBJ whole genome shotgun (WGS) entry which is preliminary data.</text>
</comment>
<proteinExistence type="predicted"/>
<dbReference type="InterPro" id="IPR036134">
    <property type="entry name" value="Crypto/Photolyase_FAD-like_sf"/>
</dbReference>
<feature type="compositionally biased region" description="Polar residues" evidence="5">
    <location>
        <begin position="568"/>
        <end position="580"/>
    </location>
</feature>
<feature type="binding site" evidence="3">
    <location>
        <begin position="222"/>
        <end position="226"/>
    </location>
    <ligand>
        <name>FAD</name>
        <dbReference type="ChEBI" id="CHEBI:57692"/>
    </ligand>
</feature>
<dbReference type="PANTHER" id="PTHR11455">
    <property type="entry name" value="CRYPTOCHROME"/>
    <property type="match status" value="1"/>
</dbReference>
<evidence type="ECO:0000256" key="4">
    <source>
        <dbReference type="PIRSR" id="PIRSR602081-2"/>
    </source>
</evidence>
<reference evidence="7 8" key="1">
    <citation type="submission" date="2015-09" db="EMBL/GenBank/DDBJ databases">
        <title>Identification and resolution of microdiversity through metagenomic sequencing of parallel consortia.</title>
        <authorList>
            <person name="Nelson W.C."/>
            <person name="Romine M.F."/>
            <person name="Lindemann S.R."/>
        </authorList>
    </citation>
    <scope>NUCLEOTIDE SEQUENCE [LARGE SCALE GENOMIC DNA]</scope>
    <source>
        <strain evidence="7">Ana</strain>
    </source>
</reference>
<feature type="binding site" evidence="3">
    <location>
        <position position="210"/>
    </location>
    <ligand>
        <name>FAD</name>
        <dbReference type="ChEBI" id="CHEBI:57692"/>
    </ligand>
</feature>
<dbReference type="Pfam" id="PF03441">
    <property type="entry name" value="FAD_binding_7"/>
    <property type="match status" value="1"/>
</dbReference>
<comment type="cofactor">
    <cofactor evidence="3">
        <name>FAD</name>
        <dbReference type="ChEBI" id="CHEBI:57692"/>
    </cofactor>
    <text evidence="3">Binds 1 FAD per subunit.</text>
</comment>
<feature type="region of interest" description="Disordered" evidence="5">
    <location>
        <begin position="540"/>
        <end position="580"/>
    </location>
</feature>
<dbReference type="Pfam" id="PF00875">
    <property type="entry name" value="DNA_photolyase"/>
    <property type="match status" value="1"/>
</dbReference>
<dbReference type="PROSITE" id="PS51645">
    <property type="entry name" value="PHR_CRY_ALPHA_BETA"/>
    <property type="match status" value="1"/>
</dbReference>
<organism evidence="7 8">
    <name type="scientific">Phormidesmis priestleyi Ana</name>
    <dbReference type="NCBI Taxonomy" id="1666911"/>
    <lineage>
        <taxon>Bacteria</taxon>
        <taxon>Bacillati</taxon>
        <taxon>Cyanobacteriota</taxon>
        <taxon>Cyanophyceae</taxon>
        <taxon>Leptolyngbyales</taxon>
        <taxon>Leptolyngbyaceae</taxon>
        <taxon>Phormidesmis</taxon>
    </lineage>
</organism>
<dbReference type="PATRIC" id="fig|1666911.3.peg.2998"/>
<dbReference type="InterPro" id="IPR036155">
    <property type="entry name" value="Crypto/Photolyase_N_sf"/>
</dbReference>
<evidence type="ECO:0000256" key="5">
    <source>
        <dbReference type="SAM" id="MobiDB-lite"/>
    </source>
</evidence>
<dbReference type="GO" id="GO:0071949">
    <property type="term" value="F:FAD binding"/>
    <property type="evidence" value="ECO:0007669"/>
    <property type="project" value="TreeGrafter"/>
</dbReference>
<evidence type="ECO:0000256" key="3">
    <source>
        <dbReference type="PIRSR" id="PIRSR602081-1"/>
    </source>
</evidence>
<feature type="site" description="Electron transfer via tryptophanyl radical" evidence="4">
    <location>
        <position position="304"/>
    </location>
</feature>
<dbReference type="GO" id="GO:0003677">
    <property type="term" value="F:DNA binding"/>
    <property type="evidence" value="ECO:0007669"/>
    <property type="project" value="TreeGrafter"/>
</dbReference>
<dbReference type="InterPro" id="IPR002081">
    <property type="entry name" value="Cryptochrome/DNA_photolyase_1"/>
</dbReference>
<evidence type="ECO:0000256" key="1">
    <source>
        <dbReference type="ARBA" id="ARBA00022630"/>
    </source>
</evidence>
<dbReference type="InterPro" id="IPR006050">
    <property type="entry name" value="DNA_photolyase_N"/>
</dbReference>
<sequence>MNRTLVWFRRDLRIADHEPLYRAARRGLVIPVFVFDRALLLHPETGAGRVRFMLDCLASLDRDLRSRGGRLILRAGDPVKVLPQMIKETGADGIYSYIDFERIYGRVRDDRLNRALAEANLKIRWFEPLATTSELIPYADYRQLWYQQMCDPLIPTPQRIDVPPDIASEPLPSLTALGHTADEKLIPKGGTTEARQLLNAFFDRRKAEKYYWQLSYPGANATTGLSPHIKYGAISIRECVQTVWHRQSDPQWQADKRVQRSSHQLISRLRWGSGFTQRFRYLPQLEVRSLYTPFTDGRFENDGWDFNADHYEAWKNGHTGFPIVDAAARCLQATGGWLALNFRVRAIYASFLSNLIGMDWRYGALHFMRHLIDGDCPIDHYQWAQQAGVTHCLNKAWIRIYNPCQEAIDRCDPQGHFVHRWVPELAHIAPDQLGEPPPVKGYPSQILNYAEARTRRQKQIDEQRYEVIHSPNVVSLITRLPKDVTPFGADLVPSDVTWAQQPIEDLFPTCLDLDGLDKQQVKQIRTWFVAQGSWLSNPKRQQFAKKQNRKQRQPQIGNDQMDKDQMDIGQTDNGQLSLLM</sequence>
<dbReference type="STRING" id="1666911.HLUCCA11_04925"/>
<dbReference type="SUPFAM" id="SSF52425">
    <property type="entry name" value="Cryptochrome/photolyase, N-terminal domain"/>
    <property type="match status" value="1"/>
</dbReference>
<dbReference type="Gene3D" id="1.25.40.80">
    <property type="match status" value="1"/>
</dbReference>
<keyword evidence="7" id="KW-0456">Lyase</keyword>
<evidence type="ECO:0000256" key="2">
    <source>
        <dbReference type="ARBA" id="ARBA00022827"/>
    </source>
</evidence>
<dbReference type="PANTHER" id="PTHR11455:SF9">
    <property type="entry name" value="CRYPTOCHROME CIRCADIAN CLOCK 5 ISOFORM X1"/>
    <property type="match status" value="1"/>
</dbReference>
<dbReference type="Gene3D" id="3.40.50.620">
    <property type="entry name" value="HUPs"/>
    <property type="match status" value="1"/>
</dbReference>
<dbReference type="SUPFAM" id="SSF48173">
    <property type="entry name" value="Cryptochrome/photolyase FAD-binding domain"/>
    <property type="match status" value="1"/>
</dbReference>
<keyword evidence="2 3" id="KW-0274">FAD</keyword>
<keyword evidence="1 3" id="KW-0285">Flavoprotein</keyword>
<protein>
    <submittedName>
        <fullName evidence="7">Deoxyribodipyrimidine photo-lyase</fullName>
        <ecNumber evidence="7">4.1.99.3</ecNumber>
    </submittedName>
</protein>
<feature type="compositionally biased region" description="Basic residues" evidence="5">
    <location>
        <begin position="542"/>
        <end position="552"/>
    </location>
</feature>
<dbReference type="EC" id="4.1.99.3" evidence="7"/>
<dbReference type="EMBL" id="LJZR01000004">
    <property type="protein sequence ID" value="KPQ36837.1"/>
    <property type="molecule type" value="Genomic_DNA"/>
</dbReference>
<feature type="binding site" evidence="3">
    <location>
        <begin position="373"/>
        <end position="375"/>
    </location>
    <ligand>
        <name>FAD</name>
        <dbReference type="ChEBI" id="CHEBI:57692"/>
    </ligand>
</feature>
<name>A0A0P8C547_9CYAN</name>
<dbReference type="AlphaFoldDB" id="A0A0P8C547"/>
<gene>
    <name evidence="7" type="primary">phrB</name>
    <name evidence="7" type="ORF">HLUCCA11_04925</name>
</gene>
<accession>A0A0P8C547</accession>